<evidence type="ECO:0000313" key="1">
    <source>
        <dbReference type="EMBL" id="KAF6224641.1"/>
    </source>
</evidence>
<reference evidence="1 2" key="1">
    <citation type="journal article" date="2020" name="Genomics">
        <title>Complete, high-quality genomes from long-read metagenomic sequencing of two wolf lichen thalli reveals enigmatic genome architecture.</title>
        <authorList>
            <person name="McKenzie S.K."/>
            <person name="Walston R.F."/>
            <person name="Allen J.L."/>
        </authorList>
    </citation>
    <scope>NUCLEOTIDE SEQUENCE [LARGE SCALE GENOMIC DNA]</scope>
    <source>
        <strain evidence="1">WasteWater2</strain>
    </source>
</reference>
<name>A0A8H6CK88_9LECA</name>
<evidence type="ECO:0000313" key="2">
    <source>
        <dbReference type="Proteomes" id="UP000578531"/>
    </source>
</evidence>
<organism evidence="1 2">
    <name type="scientific">Letharia columbiana</name>
    <dbReference type="NCBI Taxonomy" id="112416"/>
    <lineage>
        <taxon>Eukaryota</taxon>
        <taxon>Fungi</taxon>
        <taxon>Dikarya</taxon>
        <taxon>Ascomycota</taxon>
        <taxon>Pezizomycotina</taxon>
        <taxon>Lecanoromycetes</taxon>
        <taxon>OSLEUM clade</taxon>
        <taxon>Lecanoromycetidae</taxon>
        <taxon>Lecanorales</taxon>
        <taxon>Lecanorineae</taxon>
        <taxon>Parmeliaceae</taxon>
        <taxon>Letharia</taxon>
    </lineage>
</organism>
<comment type="caution">
    <text evidence="1">The sequence shown here is derived from an EMBL/GenBank/DDBJ whole genome shotgun (WGS) entry which is preliminary data.</text>
</comment>
<accession>A0A8H6CK88</accession>
<gene>
    <name evidence="1" type="ORF">HO173_012984</name>
</gene>
<keyword evidence="2" id="KW-1185">Reference proteome</keyword>
<protein>
    <submittedName>
        <fullName evidence="1">Uncharacterized protein</fullName>
    </submittedName>
</protein>
<proteinExistence type="predicted"/>
<dbReference type="Proteomes" id="UP000578531">
    <property type="component" value="Unassembled WGS sequence"/>
</dbReference>
<dbReference type="EMBL" id="JACCJC010000115">
    <property type="protein sequence ID" value="KAF6224641.1"/>
    <property type="molecule type" value="Genomic_DNA"/>
</dbReference>
<dbReference type="AlphaFoldDB" id="A0A8H6CK88"/>
<dbReference type="RefSeq" id="XP_037158339.1">
    <property type="nucleotide sequence ID" value="XM_037314813.1"/>
</dbReference>
<dbReference type="GeneID" id="59294616"/>
<sequence length="185" mass="20653">MGTYPYILSPQHPHHLALSTLPPPPYLSDLPKEITIRSSFAYVAQPPLYIGKVVRRQHRFSVFALVLMPGQDAATVELAARSSTLTVQLLNVDSTGSLKGSSSPWLWNAPVAGKRGSWRIAQVQSEYFGRRENGLRRSMQWRLSLEVEVRLVGCVIDWLGVRLGNWIVGEEKAMGASIADSERKR</sequence>